<dbReference type="CDD" id="cd17574">
    <property type="entry name" value="REC_OmpR"/>
    <property type="match status" value="1"/>
</dbReference>
<evidence type="ECO:0000313" key="11">
    <source>
        <dbReference type="EMBL" id="RIE05260.1"/>
    </source>
</evidence>
<keyword evidence="6" id="KW-0804">Transcription</keyword>
<accession>A0A398CSX0</accession>
<keyword evidence="4" id="KW-0805">Transcription regulation</keyword>
<dbReference type="AlphaFoldDB" id="A0A398CSX0"/>
<name>A0A398CSX0_9BACL</name>
<dbReference type="PROSITE" id="PS51755">
    <property type="entry name" value="OMPR_PHOB"/>
    <property type="match status" value="1"/>
</dbReference>
<evidence type="ECO:0000256" key="5">
    <source>
        <dbReference type="ARBA" id="ARBA00023125"/>
    </source>
</evidence>
<dbReference type="GO" id="GO:0000156">
    <property type="term" value="F:phosphorelay response regulator activity"/>
    <property type="evidence" value="ECO:0007669"/>
    <property type="project" value="TreeGrafter"/>
</dbReference>
<dbReference type="EMBL" id="QXJM01000014">
    <property type="protein sequence ID" value="RIE05260.1"/>
    <property type="molecule type" value="Genomic_DNA"/>
</dbReference>
<proteinExistence type="predicted"/>
<evidence type="ECO:0000256" key="3">
    <source>
        <dbReference type="ARBA" id="ARBA00023012"/>
    </source>
</evidence>
<dbReference type="GO" id="GO:0006355">
    <property type="term" value="P:regulation of DNA-templated transcription"/>
    <property type="evidence" value="ECO:0007669"/>
    <property type="project" value="InterPro"/>
</dbReference>
<protein>
    <submittedName>
        <fullName evidence="11">DNA-binding response regulator</fullName>
    </submittedName>
</protein>
<gene>
    <name evidence="11" type="ORF">D3H35_01695</name>
</gene>
<evidence type="ECO:0000259" key="9">
    <source>
        <dbReference type="PROSITE" id="PS50110"/>
    </source>
</evidence>
<feature type="DNA-binding region" description="OmpR/PhoB-type" evidence="8">
    <location>
        <begin position="136"/>
        <end position="235"/>
    </location>
</feature>
<dbReference type="FunFam" id="3.40.50.2300:FF:000001">
    <property type="entry name" value="DNA-binding response regulator PhoB"/>
    <property type="match status" value="1"/>
</dbReference>
<comment type="caution">
    <text evidence="11">The sequence shown here is derived from an EMBL/GenBank/DDBJ whole genome shotgun (WGS) entry which is preliminary data.</text>
</comment>
<dbReference type="OrthoDB" id="9790442at2"/>
<dbReference type="PROSITE" id="PS50110">
    <property type="entry name" value="RESPONSE_REGULATORY"/>
    <property type="match status" value="1"/>
</dbReference>
<dbReference type="Gene3D" id="1.10.10.10">
    <property type="entry name" value="Winged helix-like DNA-binding domain superfamily/Winged helix DNA-binding domain"/>
    <property type="match status" value="1"/>
</dbReference>
<dbReference type="SUPFAM" id="SSF52172">
    <property type="entry name" value="CheY-like"/>
    <property type="match status" value="1"/>
</dbReference>
<dbReference type="FunFam" id="1.10.10.10:FF:000018">
    <property type="entry name" value="DNA-binding response regulator ResD"/>
    <property type="match status" value="1"/>
</dbReference>
<dbReference type="Pfam" id="PF00486">
    <property type="entry name" value="Trans_reg_C"/>
    <property type="match status" value="1"/>
</dbReference>
<evidence type="ECO:0000256" key="8">
    <source>
        <dbReference type="PROSITE-ProRule" id="PRU01091"/>
    </source>
</evidence>
<sequence>MPKKERFSLMKFKILVVEDETDIRRLIRLILENEGYRVLTAENAEEGIRLFDRDRPDFVILDVLLPGMDGLQLCAEMRRSSNVPVLFLSCRRDAEDIVAGHDCGGDDYMTKPFDPAVLAAKVRAGLRRVPVRMPKRDILRVGRLQADFGSREIFLDGEPIPLFAKELQLLFFLMKHAGQVFSAVQLYEQIWGMGGDSEDQTVKVHISTLRKKLDDDPVRSNYIQTVRGFGYKFVRLS</sequence>
<feature type="domain" description="OmpR/PhoB-type" evidence="10">
    <location>
        <begin position="136"/>
        <end position="235"/>
    </location>
</feature>
<dbReference type="Gene3D" id="6.10.250.690">
    <property type="match status" value="1"/>
</dbReference>
<evidence type="ECO:0000256" key="1">
    <source>
        <dbReference type="ARBA" id="ARBA00004496"/>
    </source>
</evidence>
<dbReference type="SMART" id="SM00448">
    <property type="entry name" value="REC"/>
    <property type="match status" value="1"/>
</dbReference>
<organism evidence="11 12">
    <name type="scientific">Cohnella faecalis</name>
    <dbReference type="NCBI Taxonomy" id="2315694"/>
    <lineage>
        <taxon>Bacteria</taxon>
        <taxon>Bacillati</taxon>
        <taxon>Bacillota</taxon>
        <taxon>Bacilli</taxon>
        <taxon>Bacillales</taxon>
        <taxon>Paenibacillaceae</taxon>
        <taxon>Cohnella</taxon>
    </lineage>
</organism>
<feature type="domain" description="Response regulatory" evidence="9">
    <location>
        <begin position="13"/>
        <end position="126"/>
    </location>
</feature>
<keyword evidence="2 7" id="KW-0597">Phosphoprotein</keyword>
<dbReference type="InterPro" id="IPR001789">
    <property type="entry name" value="Sig_transdc_resp-reg_receiver"/>
</dbReference>
<dbReference type="SMART" id="SM00862">
    <property type="entry name" value="Trans_reg_C"/>
    <property type="match status" value="1"/>
</dbReference>
<dbReference type="CDD" id="cd00383">
    <property type="entry name" value="trans_reg_C"/>
    <property type="match status" value="1"/>
</dbReference>
<dbReference type="Pfam" id="PF00072">
    <property type="entry name" value="Response_reg"/>
    <property type="match status" value="1"/>
</dbReference>
<evidence type="ECO:0000256" key="4">
    <source>
        <dbReference type="ARBA" id="ARBA00023015"/>
    </source>
</evidence>
<dbReference type="GO" id="GO:0005829">
    <property type="term" value="C:cytosol"/>
    <property type="evidence" value="ECO:0007669"/>
    <property type="project" value="TreeGrafter"/>
</dbReference>
<keyword evidence="3" id="KW-0902">Two-component regulatory system</keyword>
<evidence type="ECO:0000256" key="7">
    <source>
        <dbReference type="PROSITE-ProRule" id="PRU00169"/>
    </source>
</evidence>
<dbReference type="PANTHER" id="PTHR48111:SF1">
    <property type="entry name" value="TWO-COMPONENT RESPONSE REGULATOR ORR33"/>
    <property type="match status" value="1"/>
</dbReference>
<dbReference type="GO" id="GO:0000976">
    <property type="term" value="F:transcription cis-regulatory region binding"/>
    <property type="evidence" value="ECO:0007669"/>
    <property type="project" value="TreeGrafter"/>
</dbReference>
<dbReference type="InterPro" id="IPR039420">
    <property type="entry name" value="WalR-like"/>
</dbReference>
<comment type="subcellular location">
    <subcellularLocation>
        <location evidence="1">Cytoplasm</location>
    </subcellularLocation>
</comment>
<dbReference type="InterPro" id="IPR001867">
    <property type="entry name" value="OmpR/PhoB-type_DNA-bd"/>
</dbReference>
<feature type="modified residue" description="4-aspartylphosphate" evidence="7">
    <location>
        <position position="62"/>
    </location>
</feature>
<evidence type="ECO:0000256" key="2">
    <source>
        <dbReference type="ARBA" id="ARBA00022553"/>
    </source>
</evidence>
<evidence type="ECO:0000256" key="6">
    <source>
        <dbReference type="ARBA" id="ARBA00023163"/>
    </source>
</evidence>
<dbReference type="Gene3D" id="3.40.50.2300">
    <property type="match status" value="1"/>
</dbReference>
<keyword evidence="5 8" id="KW-0238">DNA-binding</keyword>
<dbReference type="InterPro" id="IPR011006">
    <property type="entry name" value="CheY-like_superfamily"/>
</dbReference>
<dbReference type="PANTHER" id="PTHR48111">
    <property type="entry name" value="REGULATOR OF RPOS"/>
    <property type="match status" value="1"/>
</dbReference>
<keyword evidence="12" id="KW-1185">Reference proteome</keyword>
<dbReference type="InterPro" id="IPR036388">
    <property type="entry name" value="WH-like_DNA-bd_sf"/>
</dbReference>
<dbReference type="Proteomes" id="UP000266340">
    <property type="component" value="Unassembled WGS sequence"/>
</dbReference>
<evidence type="ECO:0000313" key="12">
    <source>
        <dbReference type="Proteomes" id="UP000266340"/>
    </source>
</evidence>
<evidence type="ECO:0000259" key="10">
    <source>
        <dbReference type="PROSITE" id="PS51755"/>
    </source>
</evidence>
<dbReference type="GO" id="GO:0032993">
    <property type="term" value="C:protein-DNA complex"/>
    <property type="evidence" value="ECO:0007669"/>
    <property type="project" value="TreeGrafter"/>
</dbReference>
<reference evidence="11 12" key="1">
    <citation type="submission" date="2018-09" db="EMBL/GenBank/DDBJ databases">
        <title>Cohnella cavernae sp. nov., isolated from a karst cave.</title>
        <authorList>
            <person name="Zhu H."/>
        </authorList>
    </citation>
    <scope>NUCLEOTIDE SEQUENCE [LARGE SCALE GENOMIC DNA]</scope>
    <source>
        <strain evidence="11 12">K2E09-144</strain>
    </source>
</reference>